<evidence type="ECO:0000256" key="1">
    <source>
        <dbReference type="ARBA" id="ARBA00022603"/>
    </source>
</evidence>
<keyword evidence="2" id="KW-0808">Transferase</keyword>
<dbReference type="GO" id="GO:0032259">
    <property type="term" value="P:methylation"/>
    <property type="evidence" value="ECO:0007669"/>
    <property type="project" value="UniProtKB-KW"/>
</dbReference>
<gene>
    <name evidence="5" type="ORF">ACFSTF_10040</name>
</gene>
<proteinExistence type="predicted"/>
<dbReference type="PANTHER" id="PTHR24422:SF19">
    <property type="entry name" value="CHEMOTAXIS PROTEIN METHYLTRANSFERASE"/>
    <property type="match status" value="1"/>
</dbReference>
<evidence type="ECO:0000259" key="4">
    <source>
        <dbReference type="PROSITE" id="PS50123"/>
    </source>
</evidence>
<dbReference type="InterPro" id="IPR050903">
    <property type="entry name" value="Bact_Chemotaxis_MeTrfase"/>
</dbReference>
<dbReference type="CDD" id="cd02440">
    <property type="entry name" value="AdoMet_MTases"/>
    <property type="match status" value="1"/>
</dbReference>
<evidence type="ECO:0000256" key="2">
    <source>
        <dbReference type="ARBA" id="ARBA00022679"/>
    </source>
</evidence>
<dbReference type="RefSeq" id="WP_141190643.1">
    <property type="nucleotide sequence ID" value="NZ_JBHUMR010000013.1"/>
</dbReference>
<dbReference type="PANTHER" id="PTHR24422">
    <property type="entry name" value="CHEMOTAXIS PROTEIN METHYLTRANSFERASE"/>
    <property type="match status" value="1"/>
</dbReference>
<dbReference type="PROSITE" id="PS50123">
    <property type="entry name" value="CHER"/>
    <property type="match status" value="1"/>
</dbReference>
<dbReference type="InterPro" id="IPR029063">
    <property type="entry name" value="SAM-dependent_MTases_sf"/>
</dbReference>
<keyword evidence="6" id="KW-1185">Reference proteome</keyword>
<keyword evidence="3" id="KW-0949">S-adenosyl-L-methionine</keyword>
<keyword evidence="1 5" id="KW-0489">Methyltransferase</keyword>
<accession>A0ABW5PRZ0</accession>
<feature type="domain" description="CheR-type methyltransferase" evidence="4">
    <location>
        <begin position="1"/>
        <end position="257"/>
    </location>
</feature>
<dbReference type="Pfam" id="PF01739">
    <property type="entry name" value="CheR"/>
    <property type="match status" value="1"/>
</dbReference>
<reference evidence="6" key="1">
    <citation type="journal article" date="2019" name="Int. J. Syst. Evol. Microbiol.">
        <title>The Global Catalogue of Microorganisms (GCM) 10K type strain sequencing project: providing services to taxonomists for standard genome sequencing and annotation.</title>
        <authorList>
            <consortium name="The Broad Institute Genomics Platform"/>
            <consortium name="The Broad Institute Genome Sequencing Center for Infectious Disease"/>
            <person name="Wu L."/>
            <person name="Ma J."/>
        </authorList>
    </citation>
    <scope>NUCLEOTIDE SEQUENCE [LARGE SCALE GENOMIC DNA]</scope>
    <source>
        <strain evidence="6">TISTR 2241</strain>
    </source>
</reference>
<dbReference type="GO" id="GO:0008168">
    <property type="term" value="F:methyltransferase activity"/>
    <property type="evidence" value="ECO:0007669"/>
    <property type="project" value="UniProtKB-KW"/>
</dbReference>
<dbReference type="SUPFAM" id="SSF47757">
    <property type="entry name" value="Chemotaxis receptor methyltransferase CheR, N-terminal domain"/>
    <property type="match status" value="1"/>
</dbReference>
<dbReference type="EMBL" id="JBHUMR010000013">
    <property type="protein sequence ID" value="MFD2617643.1"/>
    <property type="molecule type" value="Genomic_DNA"/>
</dbReference>
<dbReference type="PRINTS" id="PR00996">
    <property type="entry name" value="CHERMTFRASE"/>
</dbReference>
<dbReference type="SMART" id="SM00138">
    <property type="entry name" value="MeTrc"/>
    <property type="match status" value="1"/>
</dbReference>
<dbReference type="Proteomes" id="UP001597458">
    <property type="component" value="Unassembled WGS sequence"/>
</dbReference>
<evidence type="ECO:0000313" key="5">
    <source>
        <dbReference type="EMBL" id="MFD2617643.1"/>
    </source>
</evidence>
<dbReference type="InterPro" id="IPR000780">
    <property type="entry name" value="CheR_MeTrfase"/>
</dbReference>
<dbReference type="InterPro" id="IPR022641">
    <property type="entry name" value="CheR_N"/>
</dbReference>
<organism evidence="5 6">
    <name type="scientific">Terrilactibacillus laevilacticus</name>
    <dbReference type="NCBI Taxonomy" id="1380157"/>
    <lineage>
        <taxon>Bacteria</taxon>
        <taxon>Bacillati</taxon>
        <taxon>Bacillota</taxon>
        <taxon>Bacilli</taxon>
        <taxon>Bacillales</taxon>
        <taxon>Bacillaceae</taxon>
        <taxon>Terrilactibacillus</taxon>
    </lineage>
</organism>
<comment type="caution">
    <text evidence="5">The sequence shown here is derived from an EMBL/GenBank/DDBJ whole genome shotgun (WGS) entry which is preliminary data.</text>
</comment>
<dbReference type="InterPro" id="IPR022642">
    <property type="entry name" value="CheR_C"/>
</dbReference>
<dbReference type="Pfam" id="PF03705">
    <property type="entry name" value="CheR_N"/>
    <property type="match status" value="1"/>
</dbReference>
<evidence type="ECO:0000256" key="3">
    <source>
        <dbReference type="ARBA" id="ARBA00022691"/>
    </source>
</evidence>
<sequence>MDDYQWFIMHFHNLTGIDLSLYKEEQMKRRLTTLRLKRNIQTFQEFYHAILKSKPLYEECLDRVTINVTEFYRNRPRWDVLEQFIKEQFRDKQEIKVWSAACSTGEEPFSLATLLSRYLPLEGIHITATDIDLKVLRKAKEGNYIERTLNNLTDQEKTMFFDKNGLIYTVKDKYRPLITFQQHNLLSDPAPDSFDLIVCRNVLIYFKEDAKQMIYQKFGQALKPNGLLFVGSTEQIFHSENFNLKPVKTFFYQKIEKSSYDVMCRTSS</sequence>
<name>A0ABW5PRZ0_9BACI</name>
<protein>
    <submittedName>
        <fullName evidence="5">CheR family methyltransferase</fullName>
    </submittedName>
</protein>
<dbReference type="Gene3D" id="3.40.50.150">
    <property type="entry name" value="Vaccinia Virus protein VP39"/>
    <property type="match status" value="1"/>
</dbReference>
<evidence type="ECO:0000313" key="6">
    <source>
        <dbReference type="Proteomes" id="UP001597458"/>
    </source>
</evidence>
<dbReference type="SUPFAM" id="SSF53335">
    <property type="entry name" value="S-adenosyl-L-methionine-dependent methyltransferases"/>
    <property type="match status" value="1"/>
</dbReference>